<dbReference type="Gene3D" id="3.20.20.70">
    <property type="entry name" value="Aldolase class I"/>
    <property type="match status" value="1"/>
</dbReference>
<dbReference type="EC" id="2.3.3.13" evidence="3"/>
<dbReference type="RefSeq" id="WP_112345496.1">
    <property type="nucleotide sequence ID" value="NZ_QMKK01000060.1"/>
</dbReference>
<dbReference type="FunFam" id="1.10.238.260:FF:000001">
    <property type="entry name" value="2-isopropylmalate synthase"/>
    <property type="match status" value="1"/>
</dbReference>
<dbReference type="InterPro" id="IPR013785">
    <property type="entry name" value="Aldolase_TIM"/>
</dbReference>
<keyword evidence="8" id="KW-0100">Branched-chain amino acid biosynthesis</keyword>
<evidence type="ECO:0000256" key="2">
    <source>
        <dbReference type="ARBA" id="ARBA00009396"/>
    </source>
</evidence>
<dbReference type="OrthoDB" id="9803573at2"/>
<dbReference type="PANTHER" id="PTHR10277:SF9">
    <property type="entry name" value="2-ISOPROPYLMALATE SYNTHASE 1, CHLOROPLASTIC-RELATED"/>
    <property type="match status" value="1"/>
</dbReference>
<evidence type="ECO:0000256" key="5">
    <source>
        <dbReference type="ARBA" id="ARBA00022605"/>
    </source>
</evidence>
<dbReference type="GO" id="GO:0003852">
    <property type="term" value="F:2-isopropylmalate synthase activity"/>
    <property type="evidence" value="ECO:0007669"/>
    <property type="project" value="UniProtKB-EC"/>
</dbReference>
<dbReference type="FunFam" id="3.20.20.70:FF:000010">
    <property type="entry name" value="2-isopropylmalate synthase"/>
    <property type="match status" value="1"/>
</dbReference>
<keyword evidence="5" id="KW-0028">Amino-acid biosynthesis</keyword>
<dbReference type="PROSITE" id="PS00815">
    <property type="entry name" value="AIPM_HOMOCIT_SYNTH_1"/>
    <property type="match status" value="1"/>
</dbReference>
<organism evidence="12 13">
    <name type="scientific">Rhizobium tropici</name>
    <dbReference type="NCBI Taxonomy" id="398"/>
    <lineage>
        <taxon>Bacteria</taxon>
        <taxon>Pseudomonadati</taxon>
        <taxon>Pseudomonadota</taxon>
        <taxon>Alphaproteobacteria</taxon>
        <taxon>Hyphomicrobiales</taxon>
        <taxon>Rhizobiaceae</taxon>
        <taxon>Rhizobium/Agrobacterium group</taxon>
        <taxon>Rhizobium</taxon>
    </lineage>
</organism>
<evidence type="ECO:0000256" key="10">
    <source>
        <dbReference type="RuleBase" id="RU003523"/>
    </source>
</evidence>
<evidence type="ECO:0000313" key="12">
    <source>
        <dbReference type="EMBL" id="RAX37678.1"/>
    </source>
</evidence>
<reference evidence="12 13" key="1">
    <citation type="submission" date="2018-06" db="EMBL/GenBank/DDBJ databases">
        <title>Whole Genome Sequence of an efficient microsymbiont, Rhizobium tropici.</title>
        <authorList>
            <person name="Srinivasan R."/>
            <person name="Singh H.V."/>
            <person name="Srivastava R."/>
            <person name="Kumari B."/>
            <person name="Radhakrishna A."/>
        </authorList>
    </citation>
    <scope>NUCLEOTIDE SEQUENCE [LARGE SCALE GENOMIC DNA]</scope>
    <source>
        <strain evidence="12 13">IGFRI Rhizo-19</strain>
    </source>
</reference>
<protein>
    <recommendedName>
        <fullName evidence="3">2-isopropylmalate synthase</fullName>
        <ecNumber evidence="3">2.3.3.13</ecNumber>
    </recommendedName>
    <alternativeName>
        <fullName evidence="9">Alpha-IPM synthase</fullName>
    </alternativeName>
</protein>
<dbReference type="Pfam" id="PF00682">
    <property type="entry name" value="HMGL-like"/>
    <property type="match status" value="1"/>
</dbReference>
<evidence type="ECO:0000256" key="9">
    <source>
        <dbReference type="ARBA" id="ARBA00029993"/>
    </source>
</evidence>
<dbReference type="NCBIfam" id="NF002086">
    <property type="entry name" value="PRK00915.1-3"/>
    <property type="match status" value="1"/>
</dbReference>
<dbReference type="Proteomes" id="UP000251205">
    <property type="component" value="Unassembled WGS sequence"/>
</dbReference>
<sequence>MNTEKIIIFDTTLRDGEQSPGINLDTAEKVEIALMLEGLKVDVIEAGFAVSSPGEFEAIKAVARVVKDSTICSLSRAVERDIDLTAEAVSGAASSRIHIVLATSPIHMKYKLQMTPENVLEHAVRAVVHARRYSEDIEFSCEDASRSEPEFLARFVEQVIKAGATTVSLPDTVGYSTPHEYGKLFTYLRNVVPNADQAVFSAHCHNDLGMAVSNSLEATRQGARQIECTINGIGERAGNASLEEIVMALHTRADFFRCRTSIEARRLTAASRLVSEITGFVVQPNKAIVGRNAFSHQSGIHQDGMLKNPLTYQIMTAAEVGADEYRLVLGKNSGRNGFRMYMRSLGIEFGSDADLDRAFSRFKDIADQKASLCDEDLLATVVGMEALSREKHIA</sequence>
<dbReference type="Gene3D" id="1.10.238.260">
    <property type="match status" value="1"/>
</dbReference>
<name>A0A329Y3N4_RHITR</name>
<dbReference type="PANTHER" id="PTHR10277">
    <property type="entry name" value="HOMOCITRATE SYNTHASE-RELATED"/>
    <property type="match status" value="1"/>
</dbReference>
<dbReference type="AlphaFoldDB" id="A0A329Y3N4"/>
<evidence type="ECO:0000256" key="3">
    <source>
        <dbReference type="ARBA" id="ARBA00012973"/>
    </source>
</evidence>
<keyword evidence="4" id="KW-0432">Leucine biosynthesis</keyword>
<evidence type="ECO:0000259" key="11">
    <source>
        <dbReference type="PROSITE" id="PS50991"/>
    </source>
</evidence>
<comment type="pathway">
    <text evidence="1">Amino-acid biosynthesis; L-leucine biosynthesis; L-leucine from 3-methyl-2-oxobutanoate: step 1/4.</text>
</comment>
<keyword evidence="12" id="KW-0012">Acyltransferase</keyword>
<evidence type="ECO:0000256" key="8">
    <source>
        <dbReference type="ARBA" id="ARBA00023304"/>
    </source>
</evidence>
<dbReference type="GO" id="GO:0009098">
    <property type="term" value="P:L-leucine biosynthetic process"/>
    <property type="evidence" value="ECO:0007669"/>
    <property type="project" value="UniProtKB-KW"/>
</dbReference>
<dbReference type="PROSITE" id="PS50991">
    <property type="entry name" value="PYR_CT"/>
    <property type="match status" value="1"/>
</dbReference>
<dbReference type="InterPro" id="IPR000891">
    <property type="entry name" value="PYR_CT"/>
</dbReference>
<dbReference type="Pfam" id="PF22617">
    <property type="entry name" value="HCS_D2"/>
    <property type="match status" value="1"/>
</dbReference>
<dbReference type="InterPro" id="IPR050073">
    <property type="entry name" value="2-IPM_HCS-like"/>
</dbReference>
<evidence type="ECO:0000256" key="1">
    <source>
        <dbReference type="ARBA" id="ARBA00004689"/>
    </source>
</evidence>
<dbReference type="EMBL" id="QMKK01000060">
    <property type="protein sequence ID" value="RAX37678.1"/>
    <property type="molecule type" value="Genomic_DNA"/>
</dbReference>
<keyword evidence="7" id="KW-0464">Manganese</keyword>
<evidence type="ECO:0000256" key="4">
    <source>
        <dbReference type="ARBA" id="ARBA00022430"/>
    </source>
</evidence>
<comment type="similarity">
    <text evidence="2">Belongs to the alpha-IPM synthase/homocitrate synthase family. LeuA type 1 subfamily.</text>
</comment>
<comment type="caution">
    <text evidence="12">The sequence shown here is derived from an EMBL/GenBank/DDBJ whole genome shotgun (WGS) entry which is preliminary data.</text>
</comment>
<dbReference type="CDD" id="cd07940">
    <property type="entry name" value="DRE_TIM_IPMS"/>
    <property type="match status" value="1"/>
</dbReference>
<feature type="domain" description="Pyruvate carboxyltransferase" evidence="11">
    <location>
        <begin position="6"/>
        <end position="268"/>
    </location>
</feature>
<dbReference type="SUPFAM" id="SSF51569">
    <property type="entry name" value="Aldolase"/>
    <property type="match status" value="1"/>
</dbReference>
<evidence type="ECO:0000313" key="13">
    <source>
        <dbReference type="Proteomes" id="UP000251205"/>
    </source>
</evidence>
<proteinExistence type="inferred from homology"/>
<gene>
    <name evidence="12" type="ORF">DQ393_30855</name>
</gene>
<dbReference type="PROSITE" id="PS00816">
    <property type="entry name" value="AIPM_HOMOCIT_SYNTH_2"/>
    <property type="match status" value="1"/>
</dbReference>
<dbReference type="InterPro" id="IPR002034">
    <property type="entry name" value="AIPM/Hcit_synth_CS"/>
</dbReference>
<keyword evidence="6 10" id="KW-0808">Transferase</keyword>
<accession>A0A329Y3N4</accession>
<evidence type="ECO:0000256" key="7">
    <source>
        <dbReference type="ARBA" id="ARBA00023211"/>
    </source>
</evidence>
<dbReference type="InterPro" id="IPR054691">
    <property type="entry name" value="LeuA/HCS_post-cat"/>
</dbReference>
<evidence type="ECO:0000256" key="6">
    <source>
        <dbReference type="ARBA" id="ARBA00022679"/>
    </source>
</evidence>